<evidence type="ECO:0000256" key="1">
    <source>
        <dbReference type="ARBA" id="ARBA00008791"/>
    </source>
</evidence>
<organism evidence="3 4">
    <name type="scientific">Microbacterium azadirachtae</name>
    <dbReference type="NCBI Taxonomy" id="582680"/>
    <lineage>
        <taxon>Bacteria</taxon>
        <taxon>Bacillati</taxon>
        <taxon>Actinomycetota</taxon>
        <taxon>Actinomycetes</taxon>
        <taxon>Micrococcales</taxon>
        <taxon>Microbacteriaceae</taxon>
        <taxon>Microbacterium</taxon>
    </lineage>
</organism>
<reference evidence="3 4" key="1">
    <citation type="submission" date="2015-02" db="EMBL/GenBank/DDBJ databases">
        <title>Draft genome sequences of ten Microbacterium spp. with emphasis on heavy metal contaminated environments.</title>
        <authorList>
            <person name="Corretto E."/>
        </authorList>
    </citation>
    <scope>NUCLEOTIDE SEQUENCE [LARGE SCALE GENOMIC DNA]</scope>
    <source>
        <strain evidence="3 4">DSM 23848</strain>
    </source>
</reference>
<keyword evidence="4" id="KW-1185">Reference proteome</keyword>
<dbReference type="InterPro" id="IPR006015">
    <property type="entry name" value="Universal_stress_UspA"/>
</dbReference>
<comment type="caution">
    <text evidence="3">The sequence shown here is derived from an EMBL/GenBank/DDBJ whole genome shotgun (WGS) entry which is preliminary data.</text>
</comment>
<feature type="domain" description="UspA" evidence="2">
    <location>
        <begin position="56"/>
        <end position="188"/>
    </location>
</feature>
<dbReference type="Pfam" id="PF00582">
    <property type="entry name" value="Usp"/>
    <property type="match status" value="1"/>
</dbReference>
<dbReference type="AlphaFoldDB" id="A0A0F0KGC4"/>
<dbReference type="CDD" id="cd00293">
    <property type="entry name" value="USP-like"/>
    <property type="match status" value="1"/>
</dbReference>
<name>A0A0F0KGC4_9MICO</name>
<dbReference type="EMBL" id="JYIT01000083">
    <property type="protein sequence ID" value="KJL19913.1"/>
    <property type="molecule type" value="Genomic_DNA"/>
</dbReference>
<dbReference type="InterPro" id="IPR006016">
    <property type="entry name" value="UspA"/>
</dbReference>
<proteinExistence type="inferred from homology"/>
<dbReference type="PANTHER" id="PTHR46553">
    <property type="entry name" value="ADENINE NUCLEOTIDE ALPHA HYDROLASES-LIKE SUPERFAMILY PROTEIN"/>
    <property type="match status" value="1"/>
</dbReference>
<dbReference type="RefSeq" id="WP_248700484.1">
    <property type="nucleotide sequence ID" value="NZ_JYIT01000083.1"/>
</dbReference>
<comment type="similarity">
    <text evidence="1">Belongs to the universal stress protein A family.</text>
</comment>
<dbReference type="PATRIC" id="fig|582680.7.peg.3016"/>
<dbReference type="PRINTS" id="PR01438">
    <property type="entry name" value="UNVRSLSTRESS"/>
</dbReference>
<dbReference type="InterPro" id="IPR014729">
    <property type="entry name" value="Rossmann-like_a/b/a_fold"/>
</dbReference>
<evidence type="ECO:0000313" key="4">
    <source>
        <dbReference type="Proteomes" id="UP000033448"/>
    </source>
</evidence>
<sequence>MIALVFLPLLALLAYLIFRGPGMQHRANLEAERTFVPASAHRESKDCTMNTIANAPVLVGVDGSESSRDALRYAGQIAAALGAPLRVITTWDYPALIDLYPTLGWAPDVDAATILETAVKDVFGANPPAELSTSVLAGPAAAALIKESRGAEMLVLGSRGRGGFVGLLLGSVSATCATHAHCPVLIVRREQRDEREEHSVD</sequence>
<evidence type="ECO:0000259" key="2">
    <source>
        <dbReference type="Pfam" id="PF00582"/>
    </source>
</evidence>
<evidence type="ECO:0000313" key="3">
    <source>
        <dbReference type="EMBL" id="KJL19913.1"/>
    </source>
</evidence>
<gene>
    <name evidence="3" type="ORF">RL72_02959</name>
</gene>
<accession>A0A0F0KGC4</accession>
<dbReference type="Proteomes" id="UP000033448">
    <property type="component" value="Unassembled WGS sequence"/>
</dbReference>
<dbReference type="PANTHER" id="PTHR46553:SF3">
    <property type="entry name" value="ADENINE NUCLEOTIDE ALPHA HYDROLASES-LIKE SUPERFAMILY PROTEIN"/>
    <property type="match status" value="1"/>
</dbReference>
<dbReference type="Gene3D" id="3.40.50.620">
    <property type="entry name" value="HUPs"/>
    <property type="match status" value="1"/>
</dbReference>
<protein>
    <submittedName>
        <fullName evidence="3">Universal stress protein</fullName>
    </submittedName>
</protein>
<dbReference type="SUPFAM" id="SSF52402">
    <property type="entry name" value="Adenine nucleotide alpha hydrolases-like"/>
    <property type="match status" value="1"/>
</dbReference>